<dbReference type="GO" id="GO:0045004">
    <property type="term" value="P:DNA replication proofreading"/>
    <property type="evidence" value="ECO:0007669"/>
    <property type="project" value="TreeGrafter"/>
</dbReference>
<dbReference type="GO" id="GO:0003677">
    <property type="term" value="F:DNA binding"/>
    <property type="evidence" value="ECO:0007669"/>
    <property type="project" value="InterPro"/>
</dbReference>
<organism evidence="8 9">
    <name type="scientific">Sutcliffiella cohnii</name>
    <dbReference type="NCBI Taxonomy" id="33932"/>
    <lineage>
        <taxon>Bacteria</taxon>
        <taxon>Bacillati</taxon>
        <taxon>Bacillota</taxon>
        <taxon>Bacilli</taxon>
        <taxon>Bacillales</taxon>
        <taxon>Bacillaceae</taxon>
        <taxon>Sutcliffiella</taxon>
    </lineage>
</organism>
<evidence type="ECO:0000256" key="6">
    <source>
        <dbReference type="SAM" id="Coils"/>
    </source>
</evidence>
<dbReference type="Pfam" id="PF13307">
    <property type="entry name" value="Helicase_C_2"/>
    <property type="match status" value="1"/>
</dbReference>
<dbReference type="NCBIfam" id="TIGR00573">
    <property type="entry name" value="dnaq"/>
    <property type="match status" value="1"/>
</dbReference>
<name>A0A223KQ10_9BACI</name>
<dbReference type="Gene3D" id="3.40.50.300">
    <property type="entry name" value="P-loop containing nucleotide triphosphate hydrolases"/>
    <property type="match status" value="2"/>
</dbReference>
<reference evidence="8 9" key="1">
    <citation type="submission" date="2016-12" db="EMBL/GenBank/DDBJ databases">
        <title>The whole genome sequencing and assembly of Bacillus cohnii DSM 6307T strain.</title>
        <authorList>
            <person name="Lee Y.-J."/>
            <person name="Yi H."/>
            <person name="Bahn Y.-S."/>
            <person name="Kim J.F."/>
            <person name="Lee D.-W."/>
        </authorList>
    </citation>
    <scope>NUCLEOTIDE SEQUENCE [LARGE SCALE GENOMIC DNA]</scope>
    <source>
        <strain evidence="8 9">DSM 6307</strain>
    </source>
</reference>
<evidence type="ECO:0000256" key="2">
    <source>
        <dbReference type="ARBA" id="ARBA00022741"/>
    </source>
</evidence>
<gene>
    <name evidence="8" type="ORF">BC6307_10010</name>
</gene>
<dbReference type="FunFam" id="3.30.420.10:FF:000045">
    <property type="entry name" value="3'-5' exonuclease DinG"/>
    <property type="match status" value="1"/>
</dbReference>
<dbReference type="EMBL" id="CP018866">
    <property type="protein sequence ID" value="AST91591.1"/>
    <property type="molecule type" value="Genomic_DNA"/>
</dbReference>
<dbReference type="GO" id="GO:0016818">
    <property type="term" value="F:hydrolase activity, acting on acid anhydrides, in phosphorus-containing anhydrides"/>
    <property type="evidence" value="ECO:0007669"/>
    <property type="project" value="InterPro"/>
</dbReference>
<dbReference type="SUPFAM" id="SSF53098">
    <property type="entry name" value="Ribonuclease H-like"/>
    <property type="match status" value="1"/>
</dbReference>
<dbReference type="GO" id="GO:0004386">
    <property type="term" value="F:helicase activity"/>
    <property type="evidence" value="ECO:0007669"/>
    <property type="project" value="InterPro"/>
</dbReference>
<accession>A0A223KQ10</accession>
<feature type="domain" description="Helicase ATP-binding" evidence="7">
    <location>
        <begin position="224"/>
        <end position="475"/>
    </location>
</feature>
<evidence type="ECO:0000256" key="3">
    <source>
        <dbReference type="ARBA" id="ARBA00022801"/>
    </source>
</evidence>
<keyword evidence="9" id="KW-1185">Reference proteome</keyword>
<proteinExistence type="predicted"/>
<evidence type="ECO:0000313" key="9">
    <source>
        <dbReference type="Proteomes" id="UP000215224"/>
    </source>
</evidence>
<dbReference type="SMART" id="SM00479">
    <property type="entry name" value="EXOIII"/>
    <property type="match status" value="1"/>
</dbReference>
<dbReference type="InterPro" id="IPR006555">
    <property type="entry name" value="ATP-dep_Helicase_C"/>
</dbReference>
<dbReference type="CDD" id="cd06127">
    <property type="entry name" value="DEDDh"/>
    <property type="match status" value="1"/>
</dbReference>
<dbReference type="GO" id="GO:0005829">
    <property type="term" value="C:cytosol"/>
    <property type="evidence" value="ECO:0007669"/>
    <property type="project" value="TreeGrafter"/>
</dbReference>
<dbReference type="Gene3D" id="3.30.420.10">
    <property type="entry name" value="Ribonuclease H-like superfamily/Ribonuclease H"/>
    <property type="match status" value="1"/>
</dbReference>
<dbReference type="InterPro" id="IPR014013">
    <property type="entry name" value="Helic_SF1/SF2_ATP-bd_DinG/Rad3"/>
</dbReference>
<evidence type="ECO:0000259" key="7">
    <source>
        <dbReference type="PROSITE" id="PS51193"/>
    </source>
</evidence>
<sequence>MNHRYVVLDLETTGNSPKKNEKIIQVGAVLVENGEITERFASFVNPGCSISPFIEHLTGISNELVKNAPTFSQIAPMLIDMLEGASLVAHNVPFDLSFLQYELKENGFEPFKGKAIDTVELSRILLPTQSSYKLTDLATFYSFTHDNPHRADSDAEVTAFIFLELLKKIEKLPVKTVKKIRKLCKLLKSDVYYVFKKQNGSEPSEELFFIYESVALKKIEQRIDEAIVSSDEHLEKNEAEITSKVEMLLHNREHALLEIPKTIEWKQKYIAGITSFVKKHKKKVLITANTPQIQANIHLLLQQDNRLLATIIKDKSNYLNIDRFVRSLHAKDNNYDTILTKAQILVWLTETETGDVEELSLTSGGRLLWDTINCRWEQSIYSKAPICYFQQAVKKMTESDIIITDHFYFIESLQSEEELLLECEYVVIDETNSFIKNVRKYYGINISYLNLHFILSRLEQNSLVESTKEELNEAFTLMRDYCLMKGKSGSTRSTYTVPADLATAPGWGAIQEAVNRLLLKITELILQLERASEEHETTITELVQYQKDLKVVVFEQDDKSQTWLEADIKGAKNAISIRRMPIDISEKLAVQLFQKKSSVLLLDQSLQAEDDYQFIINELGLSDFYPSTYSMLNEEKSKVTIHIPTDTPLISEVKEEEFIENIALQLKEITGSKGGKIIASFSSVEMIVKVYEQLKDLSVAEKYVIISQSNIGGSKQKILKNMLNFEHVIVLVSHRFFEEVSMENEELGTLVIARLPFHSLDEPLIAAKIKNVEAQDGNSFKEVSLPLSILRFKYIIQAFIHQQIKQDCIILDARIAHKKYGDSFIKSLPNWNIWKEPFYSTLQRIKR</sequence>
<dbReference type="InterPro" id="IPR013520">
    <property type="entry name" value="Ribonucl_H"/>
</dbReference>
<evidence type="ECO:0000256" key="1">
    <source>
        <dbReference type="ARBA" id="ARBA00022722"/>
    </source>
</evidence>
<evidence type="ECO:0000256" key="4">
    <source>
        <dbReference type="ARBA" id="ARBA00022839"/>
    </source>
</evidence>
<keyword evidence="6" id="KW-0175">Coiled coil</keyword>
<dbReference type="PANTHER" id="PTHR30231">
    <property type="entry name" value="DNA POLYMERASE III SUBUNIT EPSILON"/>
    <property type="match status" value="1"/>
</dbReference>
<keyword evidence="3" id="KW-0378">Hydrolase</keyword>
<dbReference type="InterPro" id="IPR036397">
    <property type="entry name" value="RNaseH_sf"/>
</dbReference>
<dbReference type="PROSITE" id="PS51193">
    <property type="entry name" value="HELICASE_ATP_BIND_2"/>
    <property type="match status" value="1"/>
</dbReference>
<dbReference type="PANTHER" id="PTHR30231:SF41">
    <property type="entry name" value="DNA POLYMERASE III SUBUNIT EPSILON"/>
    <property type="match status" value="1"/>
</dbReference>
<keyword evidence="2" id="KW-0547">Nucleotide-binding</keyword>
<dbReference type="RefSeq" id="WP_066413703.1">
    <property type="nucleotide sequence ID" value="NZ_CP018866.1"/>
</dbReference>
<protein>
    <recommendedName>
        <fullName evidence="7">Helicase ATP-binding domain-containing protein</fullName>
    </recommendedName>
</protein>
<dbReference type="STRING" id="1314751.GCA_001591425_01320"/>
<feature type="coiled-coil region" evidence="6">
    <location>
        <begin position="514"/>
        <end position="548"/>
    </location>
</feature>
<dbReference type="KEGG" id="bcoh:BC6307_10010"/>
<dbReference type="InterPro" id="IPR006054">
    <property type="entry name" value="DnaQ"/>
</dbReference>
<dbReference type="GO" id="GO:0008408">
    <property type="term" value="F:3'-5' exonuclease activity"/>
    <property type="evidence" value="ECO:0007669"/>
    <property type="project" value="TreeGrafter"/>
</dbReference>
<keyword evidence="1" id="KW-0540">Nuclease</keyword>
<dbReference type="InterPro" id="IPR012337">
    <property type="entry name" value="RNaseH-like_sf"/>
</dbReference>
<dbReference type="Pfam" id="PF00929">
    <property type="entry name" value="RNase_T"/>
    <property type="match status" value="1"/>
</dbReference>
<keyword evidence="5" id="KW-0067">ATP-binding</keyword>
<dbReference type="Proteomes" id="UP000215224">
    <property type="component" value="Chromosome"/>
</dbReference>
<evidence type="ECO:0000313" key="8">
    <source>
        <dbReference type="EMBL" id="AST91591.1"/>
    </source>
</evidence>
<evidence type="ECO:0000256" key="5">
    <source>
        <dbReference type="ARBA" id="ARBA00022840"/>
    </source>
</evidence>
<dbReference type="GO" id="GO:0005524">
    <property type="term" value="F:ATP binding"/>
    <property type="evidence" value="ECO:0007669"/>
    <property type="project" value="UniProtKB-KW"/>
</dbReference>
<keyword evidence="4" id="KW-0269">Exonuclease</keyword>
<dbReference type="InterPro" id="IPR027417">
    <property type="entry name" value="P-loop_NTPase"/>
</dbReference>
<dbReference type="AlphaFoldDB" id="A0A223KQ10"/>
<dbReference type="GO" id="GO:0003887">
    <property type="term" value="F:DNA-directed DNA polymerase activity"/>
    <property type="evidence" value="ECO:0007669"/>
    <property type="project" value="InterPro"/>
</dbReference>